<dbReference type="EC" id="3.5.1.86" evidence="2"/>
<dbReference type="InterPro" id="IPR000120">
    <property type="entry name" value="Amidase"/>
</dbReference>
<dbReference type="PANTHER" id="PTHR11895:SF151">
    <property type="entry name" value="GLUTAMYL-TRNA(GLN) AMIDOTRANSFERASE SUBUNIT A"/>
    <property type="match status" value="1"/>
</dbReference>
<dbReference type="AlphaFoldDB" id="A0A7W7WWL4"/>
<feature type="domain" description="Amidase" evidence="1">
    <location>
        <begin position="36"/>
        <end position="421"/>
    </location>
</feature>
<reference evidence="2 3" key="1">
    <citation type="submission" date="2020-08" db="EMBL/GenBank/DDBJ databases">
        <title>Sequencing the genomes of 1000 actinobacteria strains.</title>
        <authorList>
            <person name="Klenk H.-P."/>
        </authorList>
    </citation>
    <scope>NUCLEOTIDE SEQUENCE [LARGE SCALE GENOMIC DNA]</scope>
    <source>
        <strain evidence="2 3">DSM 45084</strain>
    </source>
</reference>
<dbReference type="PANTHER" id="PTHR11895">
    <property type="entry name" value="TRANSAMIDASE"/>
    <property type="match status" value="1"/>
</dbReference>
<sequence>MAFTLSDWSDLDPVDRAHRRAEALDRARASTHGDWTALADGADTGAPDTGPLAGIPFSVKDNIDVEGFATTGGSALLDPAPAAVDATVVSLLRAAGAVVVGKANLHELAFGITSDNHHTGAVRNPVDPTRSAGGSSGGSAASVALGVVPFSLGTDTGGSVTIPSSFCGIAGFRPSTGRYPGDGVANLSTSRDTIGLHARTVADLRAIDRVITCDLPVRAGLAGLRVGLPTSRFVDLDPEVDRVVRAVLSALEGAGAVPVEVDLGDDLEIASGPGNDLVFHEAPRLLARRTDVPFEHWPEHIASPDVRTTFERLRDTPTTVSAYYEARAARQRLRRAYSDVFSRVDVVFGPTSPVPAPPLGQNSTITHNGHSVPAFGTVTRTIGPGTVAGLPMLTVPAGTTAAGLPVGVCLEAGAFHDPFLLAVGAALEDLLG</sequence>
<dbReference type="Gene3D" id="3.90.1300.10">
    <property type="entry name" value="Amidase signature (AS) domain"/>
    <property type="match status" value="1"/>
</dbReference>
<gene>
    <name evidence="2" type="ORF">F4559_003858</name>
</gene>
<keyword evidence="2" id="KW-0378">Hydrolase</keyword>
<dbReference type="Proteomes" id="UP000542674">
    <property type="component" value="Unassembled WGS sequence"/>
</dbReference>
<evidence type="ECO:0000313" key="3">
    <source>
        <dbReference type="Proteomes" id="UP000542674"/>
    </source>
</evidence>
<proteinExistence type="predicted"/>
<accession>A0A7W7WWL4</accession>
<dbReference type="SUPFAM" id="SSF75304">
    <property type="entry name" value="Amidase signature (AS) enzymes"/>
    <property type="match status" value="1"/>
</dbReference>
<dbReference type="Pfam" id="PF01425">
    <property type="entry name" value="Amidase"/>
    <property type="match status" value="1"/>
</dbReference>
<dbReference type="InterPro" id="IPR036928">
    <property type="entry name" value="AS_sf"/>
</dbReference>
<keyword evidence="3" id="KW-1185">Reference proteome</keyword>
<dbReference type="GO" id="GO:0050537">
    <property type="term" value="F:mandelamide amidase activity"/>
    <property type="evidence" value="ECO:0007669"/>
    <property type="project" value="UniProtKB-EC"/>
</dbReference>
<organism evidence="2 3">
    <name type="scientific">Saccharothrix violaceirubra</name>
    <dbReference type="NCBI Taxonomy" id="413306"/>
    <lineage>
        <taxon>Bacteria</taxon>
        <taxon>Bacillati</taxon>
        <taxon>Actinomycetota</taxon>
        <taxon>Actinomycetes</taxon>
        <taxon>Pseudonocardiales</taxon>
        <taxon>Pseudonocardiaceae</taxon>
        <taxon>Saccharothrix</taxon>
    </lineage>
</organism>
<name>A0A7W7WWL4_9PSEU</name>
<dbReference type="InterPro" id="IPR023631">
    <property type="entry name" value="Amidase_dom"/>
</dbReference>
<evidence type="ECO:0000259" key="1">
    <source>
        <dbReference type="Pfam" id="PF01425"/>
    </source>
</evidence>
<dbReference type="RefSeq" id="WP_184670525.1">
    <property type="nucleotide sequence ID" value="NZ_BAABAI010000024.1"/>
</dbReference>
<evidence type="ECO:0000313" key="2">
    <source>
        <dbReference type="EMBL" id="MBB4966499.1"/>
    </source>
</evidence>
<dbReference type="EMBL" id="JACHJS010000001">
    <property type="protein sequence ID" value="MBB4966499.1"/>
    <property type="molecule type" value="Genomic_DNA"/>
</dbReference>
<comment type="caution">
    <text evidence="2">The sequence shown here is derived from an EMBL/GenBank/DDBJ whole genome shotgun (WGS) entry which is preliminary data.</text>
</comment>
<protein>
    <submittedName>
        <fullName evidence="2">Mandelamide amidase</fullName>
        <ecNumber evidence="2">3.5.1.86</ecNumber>
    </submittedName>
</protein>